<evidence type="ECO:0000259" key="2">
    <source>
        <dbReference type="PROSITE" id="PS50075"/>
    </source>
</evidence>
<dbReference type="PANTHER" id="PTHR45527">
    <property type="entry name" value="NONRIBOSOMAL PEPTIDE SYNTHETASE"/>
    <property type="match status" value="1"/>
</dbReference>
<dbReference type="SUPFAM" id="SSF56801">
    <property type="entry name" value="Acetyl-CoA synthetase-like"/>
    <property type="match status" value="1"/>
</dbReference>
<dbReference type="InterPro" id="IPR009081">
    <property type="entry name" value="PP-bd_ACP"/>
</dbReference>
<keyword evidence="4" id="KW-1185">Reference proteome</keyword>
<dbReference type="AlphaFoldDB" id="A0A919DIB2"/>
<reference evidence="3" key="1">
    <citation type="journal article" date="2014" name="Int. J. Syst. Evol. Microbiol.">
        <title>Complete genome sequence of Corynebacterium casei LMG S-19264T (=DSM 44701T), isolated from a smear-ripened cheese.</title>
        <authorList>
            <consortium name="US DOE Joint Genome Institute (JGI-PGF)"/>
            <person name="Walter F."/>
            <person name="Albersmeier A."/>
            <person name="Kalinowski J."/>
            <person name="Ruckert C."/>
        </authorList>
    </citation>
    <scope>NUCLEOTIDE SEQUENCE</scope>
    <source>
        <strain evidence="3">JCM 4784</strain>
    </source>
</reference>
<dbReference type="Gene3D" id="3.30.300.30">
    <property type="match status" value="1"/>
</dbReference>
<feature type="domain" description="Carrier" evidence="2">
    <location>
        <begin position="501"/>
        <end position="576"/>
    </location>
</feature>
<evidence type="ECO:0000313" key="4">
    <source>
        <dbReference type="Proteomes" id="UP000608024"/>
    </source>
</evidence>
<dbReference type="GO" id="GO:0005737">
    <property type="term" value="C:cytoplasm"/>
    <property type="evidence" value="ECO:0007669"/>
    <property type="project" value="TreeGrafter"/>
</dbReference>
<organism evidence="3 4">
    <name type="scientific">Streptomyces longispororuber</name>
    <dbReference type="NCBI Taxonomy" id="68230"/>
    <lineage>
        <taxon>Bacteria</taxon>
        <taxon>Bacillati</taxon>
        <taxon>Actinomycetota</taxon>
        <taxon>Actinomycetes</taxon>
        <taxon>Kitasatosporales</taxon>
        <taxon>Streptomycetaceae</taxon>
        <taxon>Streptomyces</taxon>
    </lineage>
</organism>
<sequence>MREHPDADAVRTADRTVSYREFDKLTQVFADDLGAEVPPGAFVGIEAARGLGAITAMIGALRARRPFVFLDSRDSVASNAEKVKVLGVRRLARSRDDGDVYLTDVPQAWCPDGTGPAYGLSAVEGELCYAIHTSGSTGEPKCVLVRPGPLAAVVRDHVERLSVGPDARTLQFARLTFDGCMTEILWTLTAGACLVVLDEARLAPGAELRDTLERFGITHLKTTPFALTATEPGGALRLRHVINGGGACRSAVVAKWSAVAALHNAYGATETTVCNLLTGPLDPARCRAGVPLGDLVGEGAYHLRDLGDGAAPAEAGGPVRRGEIVITGPAVAAGYLTGDGVRPFGPAGDGTEYRTGDVAELRDGELYFVERLDHQVKLRGYRLDLGEIENTVCRAEAVVEAVVTVESHDGTGGTGDDAPAGTGSNAPAGTGGNAPPGAGDDALVCYYLGAADPRELRRHLEGALDPYKVPSVLHRVEALPYTPNGKVDRDALRGLRTRGEDTASTPVQQVLTLVGRLTGIGDAVLDDNFYALGGDSASTLRLVTKLRELGWLDAGVRDVLRARDLRALTDQLPQRSV</sequence>
<dbReference type="GO" id="GO:0043041">
    <property type="term" value="P:amino acid activation for nonribosomal peptide biosynthetic process"/>
    <property type="evidence" value="ECO:0007669"/>
    <property type="project" value="TreeGrafter"/>
</dbReference>
<dbReference type="PROSITE" id="PS50075">
    <property type="entry name" value="CARRIER"/>
    <property type="match status" value="1"/>
</dbReference>
<feature type="region of interest" description="Disordered" evidence="1">
    <location>
        <begin position="406"/>
        <end position="435"/>
    </location>
</feature>
<dbReference type="InterPro" id="IPR000873">
    <property type="entry name" value="AMP-dep_synth/lig_dom"/>
</dbReference>
<dbReference type="Gene3D" id="1.10.1200.10">
    <property type="entry name" value="ACP-like"/>
    <property type="match status" value="1"/>
</dbReference>
<reference evidence="3" key="2">
    <citation type="submission" date="2020-09" db="EMBL/GenBank/DDBJ databases">
        <authorList>
            <person name="Sun Q."/>
            <person name="Ohkuma M."/>
        </authorList>
    </citation>
    <scope>NUCLEOTIDE SEQUENCE</scope>
    <source>
        <strain evidence="3">JCM 4784</strain>
    </source>
</reference>
<evidence type="ECO:0000313" key="3">
    <source>
        <dbReference type="EMBL" id="GHE47230.1"/>
    </source>
</evidence>
<dbReference type="InterPro" id="IPR045851">
    <property type="entry name" value="AMP-bd_C_sf"/>
</dbReference>
<feature type="compositionally biased region" description="Low complexity" evidence="1">
    <location>
        <begin position="416"/>
        <end position="428"/>
    </location>
</feature>
<evidence type="ECO:0000256" key="1">
    <source>
        <dbReference type="SAM" id="MobiDB-lite"/>
    </source>
</evidence>
<dbReference type="Pfam" id="PF00550">
    <property type="entry name" value="PP-binding"/>
    <property type="match status" value="1"/>
</dbReference>
<protein>
    <recommendedName>
        <fullName evidence="2">Carrier domain-containing protein</fullName>
    </recommendedName>
</protein>
<proteinExistence type="predicted"/>
<dbReference type="EMBL" id="BNBT01000015">
    <property type="protein sequence ID" value="GHE47230.1"/>
    <property type="molecule type" value="Genomic_DNA"/>
</dbReference>
<name>A0A919DIB2_9ACTN</name>
<dbReference type="Pfam" id="PF00501">
    <property type="entry name" value="AMP-binding"/>
    <property type="match status" value="1"/>
</dbReference>
<dbReference type="GO" id="GO:0044550">
    <property type="term" value="P:secondary metabolite biosynthetic process"/>
    <property type="evidence" value="ECO:0007669"/>
    <property type="project" value="TreeGrafter"/>
</dbReference>
<gene>
    <name evidence="3" type="ORF">GCM10018785_16120</name>
</gene>
<dbReference type="GO" id="GO:0031177">
    <property type="term" value="F:phosphopantetheine binding"/>
    <property type="evidence" value="ECO:0007669"/>
    <property type="project" value="TreeGrafter"/>
</dbReference>
<dbReference type="Gene3D" id="3.40.50.12780">
    <property type="entry name" value="N-terminal domain of ligase-like"/>
    <property type="match status" value="1"/>
</dbReference>
<dbReference type="SUPFAM" id="SSF47336">
    <property type="entry name" value="ACP-like"/>
    <property type="match status" value="1"/>
</dbReference>
<dbReference type="InterPro" id="IPR036736">
    <property type="entry name" value="ACP-like_sf"/>
</dbReference>
<dbReference type="PANTHER" id="PTHR45527:SF1">
    <property type="entry name" value="FATTY ACID SYNTHASE"/>
    <property type="match status" value="1"/>
</dbReference>
<dbReference type="InterPro" id="IPR042099">
    <property type="entry name" value="ANL_N_sf"/>
</dbReference>
<dbReference type="Proteomes" id="UP000608024">
    <property type="component" value="Unassembled WGS sequence"/>
</dbReference>
<accession>A0A919DIB2</accession>
<comment type="caution">
    <text evidence="3">The sequence shown here is derived from an EMBL/GenBank/DDBJ whole genome shotgun (WGS) entry which is preliminary data.</text>
</comment>